<dbReference type="PANTHER" id="PTHR14534:SF3">
    <property type="entry name" value="GID COMPLEX SUBUNIT 4 HOMOLOG"/>
    <property type="match status" value="1"/>
</dbReference>
<proteinExistence type="inferred from homology"/>
<sequence length="378" mass="41984">MPTPSDNTPSLNATSIAEEISTRTTCPPEIERLSSWRDSPESTVAESDAPDNALSPTIASAQSVLTRSDDAITRTNPDALKASAVPGASAKSMEKSDEDAAAGRLSPAGESPRSSNQSSSVTTPSTSALLSYEFSNIRRSSMLIWLNHIFVGILESKVSAVPRHDYDCRRWSNLTNCALYAGLTEDHPTLTTFFEGEIIGTKHTFKTRNEAWGATEKTDMHHWARFPAWRPLAKQAKRPDFTYRNFAQREHIFMRWKEYFLVPDHRVRTISGASFEGFYYICFNQVEGTVTGIYFHAKSEKYVSQLLVMFPFLSFDTNKLVSIGTSSWSSNTFRITAAPLLLNFVDTNFYGAGQRSGHQVPRPLPSTSFFLIASTASS</sequence>
<evidence type="ECO:0000313" key="3">
    <source>
        <dbReference type="EMBL" id="GMG41381.1"/>
    </source>
</evidence>
<gene>
    <name evidence="3" type="ORF">Aory05_000058800</name>
</gene>
<name>A0ABQ6KHX9_ASPOZ</name>
<feature type="compositionally biased region" description="Polar residues" evidence="2">
    <location>
        <begin position="54"/>
        <end position="66"/>
    </location>
</feature>
<evidence type="ECO:0000313" key="4">
    <source>
        <dbReference type="Proteomes" id="UP001165189"/>
    </source>
</evidence>
<dbReference type="PANTHER" id="PTHR14534">
    <property type="entry name" value="VACUOLAR IMPORT AND DEGRADATION PROTEIN 24"/>
    <property type="match status" value="1"/>
</dbReference>
<dbReference type="InterPro" id="IPR018618">
    <property type="entry name" value="GID4/10-like"/>
</dbReference>
<evidence type="ECO:0000256" key="2">
    <source>
        <dbReference type="SAM" id="MobiDB-lite"/>
    </source>
</evidence>
<dbReference type="EMBL" id="BSYB01000002">
    <property type="protein sequence ID" value="GMG41381.1"/>
    <property type="molecule type" value="Genomic_DNA"/>
</dbReference>
<protein>
    <submittedName>
        <fullName evidence="3">Unnamed protein product</fullName>
    </submittedName>
</protein>
<comment type="caution">
    <text evidence="3">The sequence shown here is derived from an EMBL/GenBank/DDBJ whole genome shotgun (WGS) entry which is preliminary data.</text>
</comment>
<dbReference type="Proteomes" id="UP001165189">
    <property type="component" value="Unassembled WGS sequence"/>
</dbReference>
<keyword evidence="4" id="KW-1185">Reference proteome</keyword>
<comment type="similarity">
    <text evidence="1">Belongs to the GID4/VID24 family.</text>
</comment>
<reference evidence="3" key="1">
    <citation type="submission" date="2023-04" db="EMBL/GenBank/DDBJ databases">
        <title>Aspergillus oryzae var. brunneus NBRC 4377.</title>
        <authorList>
            <person name="Ichikawa N."/>
            <person name="Sato H."/>
            <person name="Tonouchi N."/>
        </authorList>
    </citation>
    <scope>NUCLEOTIDE SEQUENCE</scope>
    <source>
        <strain evidence="3">NBRC 4377</strain>
    </source>
</reference>
<accession>A0ABQ6KHX9</accession>
<feature type="compositionally biased region" description="Basic and acidic residues" evidence="2">
    <location>
        <begin position="29"/>
        <end position="40"/>
    </location>
</feature>
<feature type="compositionally biased region" description="Low complexity" evidence="2">
    <location>
        <begin position="111"/>
        <end position="123"/>
    </location>
</feature>
<evidence type="ECO:0000256" key="1">
    <source>
        <dbReference type="ARBA" id="ARBA00061469"/>
    </source>
</evidence>
<feature type="region of interest" description="Disordered" evidence="2">
    <location>
        <begin position="1"/>
        <end position="123"/>
    </location>
</feature>
<dbReference type="Pfam" id="PF09783">
    <property type="entry name" value="Vac_ImportDeg"/>
    <property type="match status" value="1"/>
</dbReference>
<feature type="compositionally biased region" description="Polar residues" evidence="2">
    <location>
        <begin position="1"/>
        <end position="15"/>
    </location>
</feature>
<organism evidence="3 4">
    <name type="scientific">Aspergillus oryzae var. brunneus</name>
    <dbReference type="NCBI Taxonomy" id="332754"/>
    <lineage>
        <taxon>Eukaryota</taxon>
        <taxon>Fungi</taxon>
        <taxon>Dikarya</taxon>
        <taxon>Ascomycota</taxon>
        <taxon>Pezizomycotina</taxon>
        <taxon>Eurotiomycetes</taxon>
        <taxon>Eurotiomycetidae</taxon>
        <taxon>Eurotiales</taxon>
        <taxon>Aspergillaceae</taxon>
        <taxon>Aspergillus</taxon>
        <taxon>Aspergillus subgen. Circumdati</taxon>
    </lineage>
</organism>